<accession>A0A3E3IB62</accession>
<sequence>MKKKTGKRTRIRWTVLLLLSICLTLGACSAKKADTETSPQDTAKYAMEALKQLDLETWNRYTDNYVSTEKNWLGIPVSREYRVFNELLQPGLWKGKRYQSNYRFAQGLVKHLTWKIEAVRENGESAEIDMVISNRDMKDVTGNYLIYVMEEMLDGGGTGIKAMLKNLADLDYDKERMLSFLEEADGVISVRVTVTAVKKNGKWRLHLSESFINAFFGNFMADQFSPEVEKRLEELEGEYERKIEQWGDEFGDNVEKWAERMFE</sequence>
<dbReference type="Proteomes" id="UP000260812">
    <property type="component" value="Unassembled WGS sequence"/>
</dbReference>
<feature type="signal peptide" evidence="1">
    <location>
        <begin position="1"/>
        <end position="32"/>
    </location>
</feature>
<protein>
    <recommendedName>
        <fullName evidence="4">Lipoprotein</fullName>
    </recommendedName>
</protein>
<dbReference type="EMBL" id="QVLV01000002">
    <property type="protein sequence ID" value="RGE64315.1"/>
    <property type="molecule type" value="Genomic_DNA"/>
</dbReference>
<keyword evidence="3" id="KW-1185">Reference proteome</keyword>
<name>A0A3E3IB62_9FIRM</name>
<dbReference type="GeneID" id="97986152"/>
<comment type="caution">
    <text evidence="2">The sequence shown here is derived from an EMBL/GenBank/DDBJ whole genome shotgun (WGS) entry which is preliminary data.</text>
</comment>
<evidence type="ECO:0000313" key="2">
    <source>
        <dbReference type="EMBL" id="RGE64315.1"/>
    </source>
</evidence>
<feature type="chain" id="PRO_5017814747" description="Lipoprotein" evidence="1">
    <location>
        <begin position="33"/>
        <end position="263"/>
    </location>
</feature>
<reference evidence="2" key="1">
    <citation type="submission" date="2018-08" db="EMBL/GenBank/DDBJ databases">
        <title>A genome reference for cultivated species of the human gut microbiota.</title>
        <authorList>
            <person name="Zou Y."/>
            <person name="Xue W."/>
            <person name="Luo G."/>
        </authorList>
    </citation>
    <scope>NUCLEOTIDE SEQUENCE [LARGE SCALE GENOMIC DNA]</scope>
    <source>
        <strain evidence="2">TF05-5AC</strain>
    </source>
</reference>
<organism evidence="2 3">
    <name type="scientific">Eisenbergiella massiliensis</name>
    <dbReference type="NCBI Taxonomy" id="1720294"/>
    <lineage>
        <taxon>Bacteria</taxon>
        <taxon>Bacillati</taxon>
        <taxon>Bacillota</taxon>
        <taxon>Clostridia</taxon>
        <taxon>Lachnospirales</taxon>
        <taxon>Lachnospiraceae</taxon>
        <taxon>Eisenbergiella</taxon>
    </lineage>
</organism>
<evidence type="ECO:0000313" key="3">
    <source>
        <dbReference type="Proteomes" id="UP000260812"/>
    </source>
</evidence>
<dbReference type="AlphaFoldDB" id="A0A3E3IB62"/>
<proteinExistence type="predicted"/>
<dbReference type="PROSITE" id="PS51257">
    <property type="entry name" value="PROKAR_LIPOPROTEIN"/>
    <property type="match status" value="1"/>
</dbReference>
<evidence type="ECO:0000256" key="1">
    <source>
        <dbReference type="SAM" id="SignalP"/>
    </source>
</evidence>
<gene>
    <name evidence="2" type="ORF">DXC51_04435</name>
</gene>
<dbReference type="RefSeq" id="WP_117543881.1">
    <property type="nucleotide sequence ID" value="NZ_QVLV01000002.1"/>
</dbReference>
<evidence type="ECO:0008006" key="4">
    <source>
        <dbReference type="Google" id="ProtNLM"/>
    </source>
</evidence>
<keyword evidence="1" id="KW-0732">Signal</keyword>